<dbReference type="Pfam" id="PF05521">
    <property type="entry name" value="Phage_HCP"/>
    <property type="match status" value="1"/>
</dbReference>
<evidence type="ECO:0000313" key="1">
    <source>
        <dbReference type="EMBL" id="GGH13890.1"/>
    </source>
</evidence>
<dbReference type="EMBL" id="BMES01000001">
    <property type="protein sequence ID" value="GGH13890.1"/>
    <property type="molecule type" value="Genomic_DNA"/>
</dbReference>
<organism evidence="1 2">
    <name type="scientific">Alsobacter metallidurans</name>
    <dbReference type="NCBI Taxonomy" id="340221"/>
    <lineage>
        <taxon>Bacteria</taxon>
        <taxon>Pseudomonadati</taxon>
        <taxon>Pseudomonadota</taxon>
        <taxon>Alphaproteobacteria</taxon>
        <taxon>Hyphomicrobiales</taxon>
        <taxon>Alsobacteraceae</taxon>
        <taxon>Alsobacter</taxon>
    </lineage>
</organism>
<dbReference type="NCBIfam" id="TIGR01563">
    <property type="entry name" value="gp16_SPP1"/>
    <property type="match status" value="1"/>
</dbReference>
<reference evidence="1" key="1">
    <citation type="journal article" date="2014" name="Int. J. Syst. Evol. Microbiol.">
        <title>Complete genome sequence of Corynebacterium casei LMG S-19264T (=DSM 44701T), isolated from a smear-ripened cheese.</title>
        <authorList>
            <consortium name="US DOE Joint Genome Institute (JGI-PGF)"/>
            <person name="Walter F."/>
            <person name="Albersmeier A."/>
            <person name="Kalinowski J."/>
            <person name="Ruckert C."/>
        </authorList>
    </citation>
    <scope>NUCLEOTIDE SEQUENCE</scope>
    <source>
        <strain evidence="1">CGMCC 1.12214</strain>
    </source>
</reference>
<accession>A0A917MGZ1</accession>
<keyword evidence="2" id="KW-1185">Reference proteome</keyword>
<dbReference type="InterPro" id="IPR008767">
    <property type="entry name" value="Phage_SPP1_head-tail_adaptor"/>
</dbReference>
<evidence type="ECO:0000313" key="2">
    <source>
        <dbReference type="Proteomes" id="UP000603912"/>
    </source>
</evidence>
<gene>
    <name evidence="1" type="ORF">GCM10007036_12800</name>
</gene>
<reference evidence="1" key="2">
    <citation type="submission" date="2020-09" db="EMBL/GenBank/DDBJ databases">
        <authorList>
            <person name="Sun Q."/>
            <person name="Zhou Y."/>
        </authorList>
    </citation>
    <scope>NUCLEOTIDE SEQUENCE</scope>
    <source>
        <strain evidence="1">CGMCC 1.12214</strain>
    </source>
</reference>
<dbReference type="Gene3D" id="2.40.10.270">
    <property type="entry name" value="Bacteriophage SPP1 head-tail adaptor protein"/>
    <property type="match status" value="1"/>
</dbReference>
<protein>
    <submittedName>
        <fullName evidence="1">Tail protein</fullName>
    </submittedName>
</protein>
<sequence length="110" mass="12232">MAGPASIAQFRRRLTLEAPTETPDGAGGVRRTFAAVAQVWGRIDPVGGEDDIRAGALGQSVTHRIALRWRAGVDASRRLRLGTRLFLIRSVWDPDERRRRLVCLCEEVKP</sequence>
<comment type="caution">
    <text evidence="1">The sequence shown here is derived from an EMBL/GenBank/DDBJ whole genome shotgun (WGS) entry which is preliminary data.</text>
</comment>
<name>A0A917MGZ1_9HYPH</name>
<dbReference type="InterPro" id="IPR038666">
    <property type="entry name" value="SSP1_head-tail_sf"/>
</dbReference>
<dbReference type="Proteomes" id="UP000603912">
    <property type="component" value="Unassembled WGS sequence"/>
</dbReference>
<dbReference type="AlphaFoldDB" id="A0A917MGZ1"/>
<proteinExistence type="predicted"/>
<dbReference type="RefSeq" id="WP_188516835.1">
    <property type="nucleotide sequence ID" value="NZ_BMES01000001.1"/>
</dbReference>